<dbReference type="InterPro" id="IPR011989">
    <property type="entry name" value="ARM-like"/>
</dbReference>
<evidence type="ECO:0000313" key="3">
    <source>
        <dbReference type="EMBL" id="KAG9659341.1"/>
    </source>
</evidence>
<protein>
    <submittedName>
        <fullName evidence="3">ARM repeat-containing protein</fullName>
    </submittedName>
</protein>
<evidence type="ECO:0000313" key="4">
    <source>
        <dbReference type="Proteomes" id="UP000779574"/>
    </source>
</evidence>
<reference evidence="3" key="1">
    <citation type="journal article" date="2021" name="J Fungi (Basel)">
        <title>Virulence traits and population genomics of the black yeast Aureobasidium melanogenum.</title>
        <authorList>
            <person name="Cernosa A."/>
            <person name="Sun X."/>
            <person name="Gostincar C."/>
            <person name="Fang C."/>
            <person name="Gunde-Cimerman N."/>
            <person name="Song Z."/>
        </authorList>
    </citation>
    <scope>NUCLEOTIDE SEQUENCE</scope>
    <source>
        <strain evidence="3">EXF-9911</strain>
    </source>
</reference>
<sequence length="190" mass="20977">DALMNNLLNDLRSSTLGNQFKPAILQCFGDIAQAIGGAFETYLSVVAQVLQQAASINVPDTSFEMLEYVVTLREGIMDAWSGALMAMRTGGKSQLLAPYVESIFSLLQTIYQDPNRSEALLRTSMGVIGDLSETFPNGEYSASFSQQWVTSMAREVRANKEYSQRTQDTARWAREQIKRQSAAAANVQMS</sequence>
<dbReference type="InterPro" id="IPR058584">
    <property type="entry name" value="IMB1_TNPO1-like_TPR"/>
</dbReference>
<dbReference type="InterPro" id="IPR016024">
    <property type="entry name" value="ARM-type_fold"/>
</dbReference>
<dbReference type="Gene3D" id="1.25.10.10">
    <property type="entry name" value="Leucine-rich Repeat Variant"/>
    <property type="match status" value="1"/>
</dbReference>
<feature type="domain" description="Importin subunit beta-1/Transportin-1-like TPR repeats" evidence="2">
    <location>
        <begin position="1"/>
        <end position="157"/>
    </location>
</feature>
<name>A0A9P8DWG4_AURME</name>
<dbReference type="AlphaFoldDB" id="A0A9P8DWG4"/>
<evidence type="ECO:0000256" key="1">
    <source>
        <dbReference type="ARBA" id="ARBA00022737"/>
    </source>
</evidence>
<dbReference type="Pfam" id="PF25574">
    <property type="entry name" value="TPR_IMB1"/>
    <property type="match status" value="1"/>
</dbReference>
<accession>A0A9P8DWG4</accession>
<dbReference type="OrthoDB" id="4203391at2759"/>
<evidence type="ECO:0000259" key="2">
    <source>
        <dbReference type="Pfam" id="PF25574"/>
    </source>
</evidence>
<feature type="non-terminal residue" evidence="3">
    <location>
        <position position="190"/>
    </location>
</feature>
<gene>
    <name evidence="3" type="ORF">KCU76_g19765</name>
</gene>
<feature type="non-terminal residue" evidence="3">
    <location>
        <position position="1"/>
    </location>
</feature>
<reference evidence="3" key="2">
    <citation type="submission" date="2021-08" db="EMBL/GenBank/DDBJ databases">
        <authorList>
            <person name="Gostincar C."/>
            <person name="Sun X."/>
            <person name="Song Z."/>
            <person name="Gunde-Cimerman N."/>
        </authorList>
    </citation>
    <scope>NUCLEOTIDE SEQUENCE</scope>
    <source>
        <strain evidence="3">EXF-9911</strain>
    </source>
</reference>
<proteinExistence type="predicted"/>
<comment type="caution">
    <text evidence="3">The sequence shown here is derived from an EMBL/GenBank/DDBJ whole genome shotgun (WGS) entry which is preliminary data.</text>
</comment>
<dbReference type="SUPFAM" id="SSF48371">
    <property type="entry name" value="ARM repeat"/>
    <property type="match status" value="1"/>
</dbReference>
<keyword evidence="1" id="KW-0677">Repeat</keyword>
<organism evidence="3 4">
    <name type="scientific">Aureobasidium melanogenum</name>
    <name type="common">Aureobasidium pullulans var. melanogenum</name>
    <dbReference type="NCBI Taxonomy" id="46634"/>
    <lineage>
        <taxon>Eukaryota</taxon>
        <taxon>Fungi</taxon>
        <taxon>Dikarya</taxon>
        <taxon>Ascomycota</taxon>
        <taxon>Pezizomycotina</taxon>
        <taxon>Dothideomycetes</taxon>
        <taxon>Dothideomycetidae</taxon>
        <taxon>Dothideales</taxon>
        <taxon>Saccotheciaceae</taxon>
        <taxon>Aureobasidium</taxon>
    </lineage>
</organism>
<dbReference type="Proteomes" id="UP000779574">
    <property type="component" value="Unassembled WGS sequence"/>
</dbReference>
<dbReference type="EMBL" id="JAHFXF010002159">
    <property type="protein sequence ID" value="KAG9659341.1"/>
    <property type="molecule type" value="Genomic_DNA"/>
</dbReference>